<organism evidence="4">
    <name type="scientific">Mesocestoides corti</name>
    <name type="common">Flatworm</name>
    <dbReference type="NCBI Taxonomy" id="53468"/>
    <lineage>
        <taxon>Eukaryota</taxon>
        <taxon>Metazoa</taxon>
        <taxon>Spiralia</taxon>
        <taxon>Lophotrochozoa</taxon>
        <taxon>Platyhelminthes</taxon>
        <taxon>Cestoda</taxon>
        <taxon>Eucestoda</taxon>
        <taxon>Cyclophyllidea</taxon>
        <taxon>Mesocestoididae</taxon>
        <taxon>Mesocestoides</taxon>
    </lineage>
</organism>
<protein>
    <submittedName>
        <fullName evidence="4 5">TIR domain-containing protein</fullName>
    </submittedName>
</protein>
<keyword evidence="3" id="KW-1185">Reference proteome</keyword>
<accession>A0A0R3UJA6</accession>
<gene>
    <name evidence="2" type="ORF">MCOS_LOCUS7577</name>
</gene>
<dbReference type="PANTHER" id="PTHR46270">
    <property type="entry name" value="ARMADILLO-TYPE FOLD-RELATED"/>
    <property type="match status" value="1"/>
</dbReference>
<name>A0A0R3UJA6_MESCO</name>
<dbReference type="AlphaFoldDB" id="A0A0R3UJA6"/>
<proteinExistence type="predicted"/>
<sequence>MDHPEPISKRVPEIPQCRKGFTLEEARGFVDSVMQVFHSLEDMTDLRSMYETGKQLSRLYFDCHQYRVELAEYLTSHDYPAFASKMMKKLNNMGVFKNDNIWFSSFYFYNTTWNFSEIWPDFATALANAGLPNLLNLNIGHQPYLDNLPSKNVYYLVKASLSIIHNIARVPGNVHCFSTDAVKSALTNKFLREEEFLRCISDLCLAYIVTDNDTNLMTQFLNGSPPNNTSILQSLVDHVVTAKTSEKRRCHGFQVSELLSAIATLTVNDSIKPDVLSVSVSQGGERVTVTHLARDAIEAATQANPSLVAIREAEEAVRLLWNLSLDPRSTSPSSDLNMQIGTWLSGFIKEGRLSSLPNHVAKALEAVSARVSCPPPTSTLLGQGTFLISFAPVNRTAAVKIAERLQSIGLPVSPLESPDADTALPDASAVGMSGLYSVSPSFASWKKMIDSASIVVVCASEAYRLSPGCRYEIESIRPGLVSSNISGGDSSHKQASRYILPVYLQPKYKPTGWLGDILAGQVVLDLSGRRDLDVGFENFILQAQNLYAEVKQTLDTMMANDRKGSLGAISTGAASQANHVDGLIPGSLKKITSDFVPGAVSCSTSLGRDGSLPKGMARPRGPFYGTMSGAPSPEAMVRIRKSAVRPEVRSWSTTTVSQWLKFRGMGQILQVTGAFDGVLLSQLATMRFWAPEYFARALQSELHLSFIDGLRLIEALDELSPEGLGDEDDGGAGGGFVGAGPEGNYDDRADAFSHVSGCDNLGGR</sequence>
<dbReference type="WBParaSite" id="MCOS_0000757601-mRNA-1">
    <property type="protein sequence ID" value="MCOS_0000757601-mRNA-1"/>
    <property type="gene ID" value="MCOS_0000757601"/>
</dbReference>
<feature type="region of interest" description="Disordered" evidence="1">
    <location>
        <begin position="721"/>
        <end position="764"/>
    </location>
</feature>
<dbReference type="STRING" id="53468.A0A0R3UJA6"/>
<dbReference type="PANTHER" id="PTHR46270:SF2">
    <property type="entry name" value="TIR DOMAIN-CONTAINING PROTEIN"/>
    <property type="match status" value="1"/>
</dbReference>
<evidence type="ECO:0000313" key="5">
    <source>
        <dbReference type="WBParaSite" id="MCU_004068-RA"/>
    </source>
</evidence>
<dbReference type="Proteomes" id="UP000267029">
    <property type="component" value="Unassembled WGS sequence"/>
</dbReference>
<reference evidence="4" key="1">
    <citation type="submission" date="2017-02" db="UniProtKB">
        <authorList>
            <consortium name="WormBaseParasite"/>
        </authorList>
    </citation>
    <scope>IDENTIFICATION</scope>
</reference>
<dbReference type="WBParaSite" id="MCU_004068-RA">
    <property type="protein sequence ID" value="MCU_004068-RA"/>
    <property type="gene ID" value="MCU_004068"/>
</dbReference>
<dbReference type="EMBL" id="UXSR01005382">
    <property type="protein sequence ID" value="VDD81574.1"/>
    <property type="molecule type" value="Genomic_DNA"/>
</dbReference>
<evidence type="ECO:0000313" key="4">
    <source>
        <dbReference type="WBParaSite" id="MCOS_0000757601-mRNA-1"/>
    </source>
</evidence>
<dbReference type="OrthoDB" id="2148946at2759"/>
<evidence type="ECO:0000313" key="2">
    <source>
        <dbReference type="EMBL" id="VDD81574.1"/>
    </source>
</evidence>
<feature type="compositionally biased region" description="Gly residues" evidence="1">
    <location>
        <begin position="731"/>
        <end position="741"/>
    </location>
</feature>
<reference evidence="2 3" key="2">
    <citation type="submission" date="2018-10" db="EMBL/GenBank/DDBJ databases">
        <authorList>
            <consortium name="Pathogen Informatics"/>
        </authorList>
    </citation>
    <scope>NUCLEOTIDE SEQUENCE [LARGE SCALE GENOMIC DNA]</scope>
</reference>
<evidence type="ECO:0000313" key="3">
    <source>
        <dbReference type="Proteomes" id="UP000267029"/>
    </source>
</evidence>
<feature type="compositionally biased region" description="Acidic residues" evidence="1">
    <location>
        <begin position="721"/>
        <end position="730"/>
    </location>
</feature>
<evidence type="ECO:0000256" key="1">
    <source>
        <dbReference type="SAM" id="MobiDB-lite"/>
    </source>
</evidence>